<dbReference type="PANTHER" id="PTHR21180">
    <property type="entry name" value="ENDONUCLEASE/EXONUCLEASE/PHOSPHATASE FAMILY DOMAIN-CONTAINING PROTEIN 1"/>
    <property type="match status" value="1"/>
</dbReference>
<sequence>MKYFIGLVMFMFSLTVFAQDKININEAGLKTLIKLEHIGKKRAQMIIDHRELSPFATISEIMNITGIGKKAFEANRDIITVE</sequence>
<comment type="caution">
    <text evidence="3">The sequence shown here is derived from an EMBL/GenBank/DDBJ whole genome shotgun (WGS) entry which is preliminary data.</text>
</comment>
<organism evidence="3 4">
    <name type="scientific">Candidatus Thiopontia autotrophica</name>
    <dbReference type="NCBI Taxonomy" id="2841688"/>
    <lineage>
        <taxon>Bacteria</taxon>
        <taxon>Pseudomonadati</taxon>
        <taxon>Pseudomonadota</taxon>
        <taxon>Gammaproteobacteria</taxon>
        <taxon>Candidatus Thiopontia</taxon>
    </lineage>
</organism>
<evidence type="ECO:0000259" key="2">
    <source>
        <dbReference type="SMART" id="SM00278"/>
    </source>
</evidence>
<proteinExistence type="predicted"/>
<dbReference type="Proteomes" id="UP000654401">
    <property type="component" value="Unassembled WGS sequence"/>
</dbReference>
<evidence type="ECO:0000313" key="3">
    <source>
        <dbReference type="EMBL" id="MBC8519648.1"/>
    </source>
</evidence>
<dbReference type="AlphaFoldDB" id="A0A8J6TSI5"/>
<dbReference type="InterPro" id="IPR051675">
    <property type="entry name" value="Endo/Exo/Phosphatase_dom_1"/>
</dbReference>
<dbReference type="InterPro" id="IPR010994">
    <property type="entry name" value="RuvA_2-like"/>
</dbReference>
<feature type="domain" description="Helix-hairpin-helix DNA-binding motif class 1" evidence="2">
    <location>
        <begin position="30"/>
        <end position="49"/>
    </location>
</feature>
<accession>A0A8J6TSI5</accession>
<gene>
    <name evidence="3" type="ORF">H8D24_04480</name>
</gene>
<protein>
    <submittedName>
        <fullName evidence="3">Helix-hairpin-helix domain-containing protein</fullName>
    </submittedName>
</protein>
<dbReference type="GO" id="GO:0006281">
    <property type="term" value="P:DNA repair"/>
    <property type="evidence" value="ECO:0007669"/>
    <property type="project" value="InterPro"/>
</dbReference>
<dbReference type="InterPro" id="IPR003583">
    <property type="entry name" value="Hlx-hairpin-Hlx_DNA-bd_motif"/>
</dbReference>
<dbReference type="SMART" id="SM00278">
    <property type="entry name" value="HhH1"/>
    <property type="match status" value="2"/>
</dbReference>
<dbReference type="GO" id="GO:0003677">
    <property type="term" value="F:DNA binding"/>
    <property type="evidence" value="ECO:0007669"/>
    <property type="project" value="InterPro"/>
</dbReference>
<dbReference type="Pfam" id="PF12836">
    <property type="entry name" value="HHH_3"/>
    <property type="match status" value="1"/>
</dbReference>
<feature type="chain" id="PRO_5035303498" evidence="1">
    <location>
        <begin position="19"/>
        <end position="82"/>
    </location>
</feature>
<name>A0A8J6TSI5_9GAMM</name>
<dbReference type="SUPFAM" id="SSF47781">
    <property type="entry name" value="RuvA domain 2-like"/>
    <property type="match status" value="1"/>
</dbReference>
<reference evidence="3 4" key="1">
    <citation type="submission" date="2020-08" db="EMBL/GenBank/DDBJ databases">
        <title>Bridging the membrane lipid divide: bacteria of the FCB group superphylum have the potential to synthesize archaeal ether lipids.</title>
        <authorList>
            <person name="Villanueva L."/>
            <person name="Von Meijenfeldt F.A.B."/>
            <person name="Westbye A.B."/>
            <person name="Yadav S."/>
            <person name="Hopmans E.C."/>
            <person name="Dutilh B.E."/>
            <person name="Sinninghe Damste J.S."/>
        </authorList>
    </citation>
    <scope>NUCLEOTIDE SEQUENCE [LARGE SCALE GENOMIC DNA]</scope>
    <source>
        <strain evidence="3">NIOZ-UU100</strain>
    </source>
</reference>
<dbReference type="Gene3D" id="1.10.150.320">
    <property type="entry name" value="Photosystem II 12 kDa extrinsic protein"/>
    <property type="match status" value="1"/>
</dbReference>
<dbReference type="EMBL" id="JACNFK010000025">
    <property type="protein sequence ID" value="MBC8519648.1"/>
    <property type="molecule type" value="Genomic_DNA"/>
</dbReference>
<feature type="domain" description="Helix-hairpin-helix DNA-binding motif class 1" evidence="2">
    <location>
        <begin position="59"/>
        <end position="78"/>
    </location>
</feature>
<keyword evidence="1" id="KW-0732">Signal</keyword>
<evidence type="ECO:0000256" key="1">
    <source>
        <dbReference type="SAM" id="SignalP"/>
    </source>
</evidence>
<feature type="signal peptide" evidence="1">
    <location>
        <begin position="1"/>
        <end position="18"/>
    </location>
</feature>
<dbReference type="PANTHER" id="PTHR21180:SF32">
    <property type="entry name" value="ENDONUCLEASE_EXONUCLEASE_PHOSPHATASE FAMILY DOMAIN-CONTAINING PROTEIN 1"/>
    <property type="match status" value="1"/>
</dbReference>
<evidence type="ECO:0000313" key="4">
    <source>
        <dbReference type="Proteomes" id="UP000654401"/>
    </source>
</evidence>